<protein>
    <submittedName>
        <fullName evidence="6">C1QTNF9B protein</fullName>
    </submittedName>
</protein>
<sequence>MDSLSARENKCAAALRFLFCIACFITTASSTYMYGTEGYPSAQGYRIAFRPRQQLTYKTVTEQRYRCCPGFTGRNCDQRIQQQHRPTYLPNGNGNNNQPSRLPGVTTLDDQPDCCGRVDTLERRLLEIEVQMKNVSFADPGAVARGPPGPEGLPGLPGVEGPPGLTGPPGPRGEPGLRGQPGFPGPPGDNGPIGLPGQAGPQGPPGDPGFPGIPGLPGRDADPSLVATGFPPLANRPDQGWTYPAAAVEDAGALVGGAGPAGPTGPPGPAGPSGPGGPPGPSGLPGTPGPAGPPGPYGLPGKPGPAGEPGLPGAPGVPGLPANEEELRGMKEHICALYERLFLLEVMVAQAPAPQADAIGLPDYCRNDVAQHQFPPTSGKPQDGGFKPPTDGQYVPPFGNTQDGKPDFDGSQTSLDTNLIPDVSGTGPPYVGGPDYGQPDYSQPDVGGTQSPYDTSDYGVPDYSGTKPPYVGPDYGQPDYGQPDYGQPGVGTDTPVIDGTDYGQSENVIPGSTDHGIPDESQPPYGGPDYGQPDGTDYGQPEEGGPETDYGQPDTDYGQPETDYGQPETDYGKPETDYGQPETDYGQPETDFGQPETDYGQPDTDGEQPETDYVQPDESTTDYGQPDGEGDSVDITDENQPDYGQPDYVQPGGVDYGEDGGTEPPYTDYDGWRPIPEVPQEPEYEEPGSGYDFQPDDGIIQVLPPHGGRPGEISPDNPGSVPSQVIPPILEVPDRGDIPAHHIPPYILPGGEDEDQLQTDDDTNTVYEGGLDVEEGYEESSGDLETGSGDDYNNNNYNPGGFFTSFSDFFNKRA</sequence>
<keyword evidence="1" id="KW-0732">Signal</keyword>
<evidence type="ECO:0000256" key="2">
    <source>
        <dbReference type="ARBA" id="ARBA00023157"/>
    </source>
</evidence>
<evidence type="ECO:0000313" key="7">
    <source>
        <dbReference type="Proteomes" id="UP000838412"/>
    </source>
</evidence>
<dbReference type="Pfam" id="PF01391">
    <property type="entry name" value="Collagen"/>
    <property type="match status" value="2"/>
</dbReference>
<dbReference type="GO" id="GO:0030020">
    <property type="term" value="F:extracellular matrix structural constituent conferring tensile strength"/>
    <property type="evidence" value="ECO:0007669"/>
    <property type="project" value="TreeGrafter"/>
</dbReference>
<feature type="region of interest" description="Disordered" evidence="3">
    <location>
        <begin position="254"/>
        <end position="323"/>
    </location>
</feature>
<evidence type="ECO:0000259" key="5">
    <source>
        <dbReference type="Pfam" id="PF07546"/>
    </source>
</evidence>
<dbReference type="EMBL" id="OV696686">
    <property type="protein sequence ID" value="CAH1232552.1"/>
    <property type="molecule type" value="Genomic_DNA"/>
</dbReference>
<dbReference type="PANTHER" id="PTHR24023:SF1111">
    <property type="entry name" value="EMI DOMAIN-CONTAINING PROTEIN 1-LIKE ISOFORM X1"/>
    <property type="match status" value="1"/>
</dbReference>
<dbReference type="InterPro" id="IPR011489">
    <property type="entry name" value="EMI_domain"/>
</dbReference>
<feature type="compositionally biased region" description="Low complexity" evidence="3">
    <location>
        <begin position="190"/>
        <end position="201"/>
    </location>
</feature>
<dbReference type="AlphaFoldDB" id="A0A8J9VAK6"/>
<name>A0A8J9VAK6_BRALA</name>
<dbReference type="InterPro" id="IPR050149">
    <property type="entry name" value="Collagen_superfamily"/>
</dbReference>
<dbReference type="GO" id="GO:0031012">
    <property type="term" value="C:extracellular matrix"/>
    <property type="evidence" value="ECO:0007669"/>
    <property type="project" value="TreeGrafter"/>
</dbReference>
<dbReference type="InterPro" id="IPR008160">
    <property type="entry name" value="Collagen"/>
</dbReference>
<feature type="domain" description="EMI" evidence="5">
    <location>
        <begin position="43"/>
        <end position="73"/>
    </location>
</feature>
<feature type="region of interest" description="Disordered" evidence="3">
    <location>
        <begin position="370"/>
        <end position="801"/>
    </location>
</feature>
<dbReference type="GO" id="GO:0030198">
    <property type="term" value="P:extracellular matrix organization"/>
    <property type="evidence" value="ECO:0007669"/>
    <property type="project" value="TreeGrafter"/>
</dbReference>
<feature type="compositionally biased region" description="Low complexity" evidence="3">
    <location>
        <begin position="530"/>
        <end position="539"/>
    </location>
</feature>
<feature type="compositionally biased region" description="Acidic residues" evidence="3">
    <location>
        <begin position="771"/>
        <end position="782"/>
    </location>
</feature>
<dbReference type="PANTHER" id="PTHR24023">
    <property type="entry name" value="COLLAGEN ALPHA"/>
    <property type="match status" value="1"/>
</dbReference>
<feature type="compositionally biased region" description="Low complexity" evidence="3">
    <location>
        <begin position="153"/>
        <end position="163"/>
    </location>
</feature>
<evidence type="ECO:0000256" key="1">
    <source>
        <dbReference type="ARBA" id="ARBA00022729"/>
    </source>
</evidence>
<feature type="compositionally biased region" description="Polar residues" evidence="3">
    <location>
        <begin position="85"/>
        <end position="100"/>
    </location>
</feature>
<keyword evidence="4" id="KW-0812">Transmembrane</keyword>
<keyword evidence="7" id="KW-1185">Reference proteome</keyword>
<accession>A0A8J9VAK6</accession>
<gene>
    <name evidence="6" type="primary">C1QTNF9B</name>
    <name evidence="6" type="ORF">BLAG_LOCUS1625</name>
</gene>
<dbReference type="OrthoDB" id="10071545at2759"/>
<feature type="compositionally biased region" description="Acidic residues" evidence="3">
    <location>
        <begin position="751"/>
        <end position="763"/>
    </location>
</feature>
<feature type="transmembrane region" description="Helical" evidence="4">
    <location>
        <begin position="12"/>
        <end position="34"/>
    </location>
</feature>
<keyword evidence="4" id="KW-1133">Transmembrane helix</keyword>
<feature type="compositionally biased region" description="Acidic residues" evidence="3">
    <location>
        <begin position="628"/>
        <end position="640"/>
    </location>
</feature>
<reference evidence="6" key="1">
    <citation type="submission" date="2022-01" db="EMBL/GenBank/DDBJ databases">
        <authorList>
            <person name="Braso-Vives M."/>
        </authorList>
    </citation>
    <scope>NUCLEOTIDE SEQUENCE</scope>
</reference>
<dbReference type="GO" id="GO:0005615">
    <property type="term" value="C:extracellular space"/>
    <property type="evidence" value="ECO:0007669"/>
    <property type="project" value="TreeGrafter"/>
</dbReference>
<feature type="region of interest" description="Disordered" evidence="3">
    <location>
        <begin position="139"/>
        <end position="233"/>
    </location>
</feature>
<dbReference type="Proteomes" id="UP000838412">
    <property type="component" value="Chromosome 1"/>
</dbReference>
<organism evidence="6 7">
    <name type="scientific">Branchiostoma lanceolatum</name>
    <name type="common">Common lancelet</name>
    <name type="synonym">Amphioxus lanceolatum</name>
    <dbReference type="NCBI Taxonomy" id="7740"/>
    <lineage>
        <taxon>Eukaryota</taxon>
        <taxon>Metazoa</taxon>
        <taxon>Chordata</taxon>
        <taxon>Cephalochordata</taxon>
        <taxon>Leptocardii</taxon>
        <taxon>Amphioxiformes</taxon>
        <taxon>Branchiostomatidae</taxon>
        <taxon>Branchiostoma</taxon>
    </lineage>
</organism>
<feature type="region of interest" description="Disordered" evidence="3">
    <location>
        <begin position="85"/>
        <end position="111"/>
    </location>
</feature>
<proteinExistence type="predicted"/>
<dbReference type="Pfam" id="PF07546">
    <property type="entry name" value="EMI"/>
    <property type="match status" value="1"/>
</dbReference>
<feature type="compositionally biased region" description="Pro residues" evidence="3">
    <location>
        <begin position="263"/>
        <end position="297"/>
    </location>
</feature>
<keyword evidence="2" id="KW-1015">Disulfide bond</keyword>
<evidence type="ECO:0000313" key="6">
    <source>
        <dbReference type="EMBL" id="CAH1232552.1"/>
    </source>
</evidence>
<evidence type="ECO:0000256" key="4">
    <source>
        <dbReference type="SAM" id="Phobius"/>
    </source>
</evidence>
<evidence type="ECO:0000256" key="3">
    <source>
        <dbReference type="SAM" id="MobiDB-lite"/>
    </source>
</evidence>
<keyword evidence="4" id="KW-0472">Membrane</keyword>